<evidence type="ECO:0000256" key="2">
    <source>
        <dbReference type="ARBA" id="ARBA00022475"/>
    </source>
</evidence>
<dbReference type="InterPro" id="IPR027417">
    <property type="entry name" value="P-loop_NTPase"/>
</dbReference>
<name>A0A2T1G1V7_9CYAN</name>
<evidence type="ECO:0000256" key="4">
    <source>
        <dbReference type="ARBA" id="ARBA00022989"/>
    </source>
</evidence>
<comment type="caution">
    <text evidence="7">The sequence shown here is derived from an EMBL/GenBank/DDBJ whole genome shotgun (WGS) entry which is preliminary data.</text>
</comment>
<evidence type="ECO:0000256" key="5">
    <source>
        <dbReference type="ARBA" id="ARBA00023136"/>
    </source>
</evidence>
<dbReference type="CDD" id="cd01127">
    <property type="entry name" value="TrwB_TraG_TraD_VirD4"/>
    <property type="match status" value="1"/>
</dbReference>
<dbReference type="PANTHER" id="PTHR37937:SF1">
    <property type="entry name" value="CONJUGATIVE TRANSFER: DNA TRANSPORT"/>
    <property type="match status" value="1"/>
</dbReference>
<dbReference type="Pfam" id="PF12696">
    <property type="entry name" value="TraG-D_C"/>
    <property type="match status" value="1"/>
</dbReference>
<accession>A0A2T1G1V7</accession>
<keyword evidence="4" id="KW-1133">Transmembrane helix</keyword>
<organism evidence="7 8">
    <name type="scientific">Chamaesiphon polymorphus CCALA 037</name>
    <dbReference type="NCBI Taxonomy" id="2107692"/>
    <lineage>
        <taxon>Bacteria</taxon>
        <taxon>Bacillati</taxon>
        <taxon>Cyanobacteriota</taxon>
        <taxon>Cyanophyceae</taxon>
        <taxon>Gomontiellales</taxon>
        <taxon>Chamaesiphonaceae</taxon>
        <taxon>Chamaesiphon</taxon>
    </lineage>
</organism>
<protein>
    <submittedName>
        <fullName evidence="7">Type IV secretion system protein VirD4</fullName>
    </submittedName>
</protein>
<reference evidence="7 8" key="1">
    <citation type="submission" date="2018-03" db="EMBL/GenBank/DDBJ databases">
        <title>The ancient ancestry and fast evolution of plastids.</title>
        <authorList>
            <person name="Moore K.R."/>
            <person name="Magnabosco C."/>
            <person name="Momper L."/>
            <person name="Gold D.A."/>
            <person name="Bosak T."/>
            <person name="Fournier G.P."/>
        </authorList>
    </citation>
    <scope>NUCLEOTIDE SEQUENCE [LARGE SCALE GENOMIC DNA]</scope>
    <source>
        <strain evidence="7 8">CCALA 037</strain>
    </source>
</reference>
<keyword evidence="3" id="KW-0812">Transmembrane</keyword>
<comment type="subcellular location">
    <subcellularLocation>
        <location evidence="1">Cell membrane</location>
        <topology evidence="1">Multi-pass membrane protein</topology>
    </subcellularLocation>
</comment>
<proteinExistence type="predicted"/>
<dbReference type="Proteomes" id="UP000238937">
    <property type="component" value="Unassembled WGS sequence"/>
</dbReference>
<evidence type="ECO:0000256" key="1">
    <source>
        <dbReference type="ARBA" id="ARBA00004651"/>
    </source>
</evidence>
<evidence type="ECO:0000313" key="7">
    <source>
        <dbReference type="EMBL" id="PSB51234.1"/>
    </source>
</evidence>
<dbReference type="InterPro" id="IPR032689">
    <property type="entry name" value="TraG-D_C"/>
</dbReference>
<evidence type="ECO:0000259" key="6">
    <source>
        <dbReference type="Pfam" id="PF12696"/>
    </source>
</evidence>
<dbReference type="SUPFAM" id="SSF52540">
    <property type="entry name" value="P-loop containing nucleoside triphosphate hydrolases"/>
    <property type="match status" value="1"/>
</dbReference>
<feature type="domain" description="TraD/TraG TraM recognition site" evidence="6">
    <location>
        <begin position="434"/>
        <end position="552"/>
    </location>
</feature>
<dbReference type="EMBL" id="PVWO01000366">
    <property type="protein sequence ID" value="PSB51234.1"/>
    <property type="molecule type" value="Genomic_DNA"/>
</dbReference>
<evidence type="ECO:0000313" key="8">
    <source>
        <dbReference type="Proteomes" id="UP000238937"/>
    </source>
</evidence>
<dbReference type="AlphaFoldDB" id="A0A2T1G1V7"/>
<dbReference type="InterPro" id="IPR051539">
    <property type="entry name" value="T4SS-coupling_protein"/>
</dbReference>
<keyword evidence="2" id="KW-1003">Cell membrane</keyword>
<keyword evidence="8" id="KW-1185">Reference proteome</keyword>
<gene>
    <name evidence="7" type="ORF">C7B77_21835</name>
</gene>
<sequence length="717" mass="79392">MSNPQLSTQIQQPLSKKSDLPFDSNLTMLLGAMGLLIILSMLGKREDNKQGKSYWGGRVQLRSARKIARSQIPAYSGKKSYTVPDACSLYLGTPAQIYNAHQQYFYHRLKPELDRIEREFGTKAAQQLEAKYRPRKAKFGDKTLYIPNAQQSIAVFGAAGLGKSKSILNPLIRSALDQRITTTVFDFKYPEQTKEIAGYAAQRGYKVQIIAPSYVESGIFNILDFIKDSGDSLGSGQISEVLTENTSKAKDSGGGSNEFFESGGGGVVQGGMLSAKWLEEDPEAISVARRLWEVKDGDPHPAVSDIMTVAALINLPRFGDRMRFAAKRINPWISQALAQFLSAGGERGKSNVTEGGILANAQKTINQLVKRDFIPALCGKSTIEIDLSGENGRTLTIVGMNQDYRHVLSPLLATILDLLISRNIAHSRQRTQPFFVSLDELPSMKLRKISQWLAEGRSAGFCGVISLQNKSQLQETYGDDRTQTIMSNCATKFFMNPQDPASAKFYSEYLGEKEIRYYTKSTTTQKGGGSRSRNEHVAKVPLMEAAEFSKMPPGRAVIISPGYVNKGKKEAYLPILQQIEIPHRDVIESEKSQAVWKTMLASFQAQNIDEAEISRMFELRCQLVEELFPLPPPANLVVPLGVLVRHLKFKGYSDDFDGNRSIDLGMQVNIPKQWQDPDSPDDAPITKIPTDPKTLSAVVALVGSTGYKIVRREVTIS</sequence>
<keyword evidence="5" id="KW-0472">Membrane</keyword>
<dbReference type="Gene3D" id="3.40.50.300">
    <property type="entry name" value="P-loop containing nucleotide triphosphate hydrolases"/>
    <property type="match status" value="1"/>
</dbReference>
<dbReference type="PANTHER" id="PTHR37937">
    <property type="entry name" value="CONJUGATIVE TRANSFER: DNA TRANSPORT"/>
    <property type="match status" value="1"/>
</dbReference>
<dbReference type="OrthoDB" id="102453at2"/>
<dbReference type="GO" id="GO:0005886">
    <property type="term" value="C:plasma membrane"/>
    <property type="evidence" value="ECO:0007669"/>
    <property type="project" value="UniProtKB-SubCell"/>
</dbReference>
<evidence type="ECO:0000256" key="3">
    <source>
        <dbReference type="ARBA" id="ARBA00022692"/>
    </source>
</evidence>